<keyword evidence="5 10" id="KW-0552">Olfaction</keyword>
<name>A0ABD2WPZ6_9HYME</name>
<dbReference type="InterPro" id="IPR004117">
    <property type="entry name" value="7tm6_olfct_rcpt"/>
</dbReference>
<keyword evidence="9 10" id="KW-0807">Transducer</keyword>
<gene>
    <name evidence="11" type="ORF">TKK_010771</name>
</gene>
<dbReference type="Proteomes" id="UP001627154">
    <property type="component" value="Unassembled WGS sequence"/>
</dbReference>
<keyword evidence="12" id="KW-1185">Reference proteome</keyword>
<keyword evidence="4 10" id="KW-0812">Transmembrane</keyword>
<evidence type="ECO:0000313" key="12">
    <source>
        <dbReference type="Proteomes" id="UP001627154"/>
    </source>
</evidence>
<feature type="transmembrane region" description="Helical" evidence="10">
    <location>
        <begin position="175"/>
        <end position="196"/>
    </location>
</feature>
<evidence type="ECO:0000256" key="5">
    <source>
        <dbReference type="ARBA" id="ARBA00022725"/>
    </source>
</evidence>
<evidence type="ECO:0000256" key="8">
    <source>
        <dbReference type="ARBA" id="ARBA00023170"/>
    </source>
</evidence>
<evidence type="ECO:0000313" key="11">
    <source>
        <dbReference type="EMBL" id="KAL3395161.1"/>
    </source>
</evidence>
<keyword evidence="6 10" id="KW-1133">Transmembrane helix</keyword>
<comment type="similarity">
    <text evidence="10">Belongs to the insect chemoreceptor superfamily. Heteromeric odorant receptor channel (TC 1.A.69) family.</text>
</comment>
<comment type="caution">
    <text evidence="10">Lacks conserved residue(s) required for the propagation of feature annotation.</text>
</comment>
<evidence type="ECO:0000256" key="4">
    <source>
        <dbReference type="ARBA" id="ARBA00022692"/>
    </source>
</evidence>
<dbReference type="GO" id="GO:0005886">
    <property type="term" value="C:plasma membrane"/>
    <property type="evidence" value="ECO:0007669"/>
    <property type="project" value="UniProtKB-SubCell"/>
</dbReference>
<proteinExistence type="inferred from homology"/>
<dbReference type="GO" id="GO:0007165">
    <property type="term" value="P:signal transduction"/>
    <property type="evidence" value="ECO:0007669"/>
    <property type="project" value="UniProtKB-KW"/>
</dbReference>
<organism evidence="11 12">
    <name type="scientific">Trichogramma kaykai</name>
    <dbReference type="NCBI Taxonomy" id="54128"/>
    <lineage>
        <taxon>Eukaryota</taxon>
        <taxon>Metazoa</taxon>
        <taxon>Ecdysozoa</taxon>
        <taxon>Arthropoda</taxon>
        <taxon>Hexapoda</taxon>
        <taxon>Insecta</taxon>
        <taxon>Pterygota</taxon>
        <taxon>Neoptera</taxon>
        <taxon>Endopterygota</taxon>
        <taxon>Hymenoptera</taxon>
        <taxon>Apocrita</taxon>
        <taxon>Proctotrupomorpha</taxon>
        <taxon>Chalcidoidea</taxon>
        <taxon>Trichogrammatidae</taxon>
        <taxon>Trichogramma</taxon>
    </lineage>
</organism>
<dbReference type="GO" id="GO:0007608">
    <property type="term" value="P:sensory perception of smell"/>
    <property type="evidence" value="ECO:0007669"/>
    <property type="project" value="UniProtKB-KW"/>
</dbReference>
<evidence type="ECO:0000256" key="7">
    <source>
        <dbReference type="ARBA" id="ARBA00023136"/>
    </source>
</evidence>
<keyword evidence="2" id="KW-1003">Cell membrane</keyword>
<evidence type="ECO:0000256" key="6">
    <source>
        <dbReference type="ARBA" id="ARBA00022989"/>
    </source>
</evidence>
<evidence type="ECO:0000256" key="1">
    <source>
        <dbReference type="ARBA" id="ARBA00004651"/>
    </source>
</evidence>
<evidence type="ECO:0000256" key="2">
    <source>
        <dbReference type="ARBA" id="ARBA00022475"/>
    </source>
</evidence>
<keyword evidence="7 10" id="KW-0472">Membrane</keyword>
<comment type="caution">
    <text evidence="11">The sequence shown here is derived from an EMBL/GenBank/DDBJ whole genome shotgun (WGS) entry which is preliminary data.</text>
</comment>
<dbReference type="PANTHER" id="PTHR21137:SF35">
    <property type="entry name" value="ODORANT RECEPTOR 19A-RELATED"/>
    <property type="match status" value="1"/>
</dbReference>
<evidence type="ECO:0000256" key="10">
    <source>
        <dbReference type="RuleBase" id="RU351113"/>
    </source>
</evidence>
<feature type="transmembrane region" description="Helical" evidence="10">
    <location>
        <begin position="59"/>
        <end position="84"/>
    </location>
</feature>
<evidence type="ECO:0000256" key="3">
    <source>
        <dbReference type="ARBA" id="ARBA00022606"/>
    </source>
</evidence>
<keyword evidence="3 10" id="KW-0716">Sensory transduction</keyword>
<dbReference type="PANTHER" id="PTHR21137">
    <property type="entry name" value="ODORANT RECEPTOR"/>
    <property type="match status" value="1"/>
</dbReference>
<dbReference type="AlphaFoldDB" id="A0ABD2WPZ6"/>
<reference evidence="11 12" key="1">
    <citation type="journal article" date="2024" name="bioRxiv">
        <title>A reference genome for Trichogramma kaykai: A tiny desert-dwelling parasitoid wasp with competing sex-ratio distorters.</title>
        <authorList>
            <person name="Culotta J."/>
            <person name="Lindsey A.R."/>
        </authorList>
    </citation>
    <scope>NUCLEOTIDE SEQUENCE [LARGE SCALE GENOMIC DNA]</scope>
    <source>
        <strain evidence="11 12">KSX58</strain>
    </source>
</reference>
<feature type="transmembrane region" description="Helical" evidence="10">
    <location>
        <begin position="123"/>
        <end position="142"/>
    </location>
</feature>
<dbReference type="Pfam" id="PF02949">
    <property type="entry name" value="7tm_6"/>
    <property type="match status" value="1"/>
</dbReference>
<feature type="transmembrane region" description="Helical" evidence="10">
    <location>
        <begin position="272"/>
        <end position="293"/>
    </location>
</feature>
<accession>A0ABD2WPZ6</accession>
<protein>
    <recommendedName>
        <fullName evidence="10">Odorant receptor</fullName>
    </recommendedName>
</protein>
<sequence>MEIYNGEYFVHGRFFVKLFGLWPFQSGKFNKIHQIMMILPLGTVFIPLCAKAYELRHNFHNLFVCIISILFFMHYITKFLYLSLKKKQFQRLLKKIDNDFSLFRDSSLKIIHDYSNSAKKFNMFYSIYLVSSVIIFNLGIFMPRALDLIMPLNESRPLHQVRVLRYHIDALDDSVYFVLFHGMFFDVVSIVVIVGFDTLLINCAQHACALFKIASTEIRDCTEEINQSNERVNLLTQRSMRKNIYHRKIVKATIIHKHALEFFDVLESTYSFLNFSIIGISLSTVTLAEFAILDHGREAADVMMRFALLVAGQFLNILYQNYPGQLIKDHSLEVHASCCECQWYKDDVPDESKKLLVVIMLKSAKPSCLTAGRYFVLDLQNYLQIMKASLSYFAFLRSVN</sequence>
<evidence type="ECO:0000256" key="9">
    <source>
        <dbReference type="ARBA" id="ARBA00023224"/>
    </source>
</evidence>
<dbReference type="EMBL" id="JBJJXI010000085">
    <property type="protein sequence ID" value="KAL3395161.1"/>
    <property type="molecule type" value="Genomic_DNA"/>
</dbReference>
<comment type="subcellular location">
    <subcellularLocation>
        <location evidence="1 10">Cell membrane</location>
        <topology evidence="1 10">Multi-pass membrane protein</topology>
    </subcellularLocation>
</comment>
<keyword evidence="8 10" id="KW-0675">Receptor</keyword>
<feature type="transmembrane region" description="Helical" evidence="10">
    <location>
        <begin position="299"/>
        <end position="319"/>
    </location>
</feature>